<accession>A0A2M7QC41</accession>
<dbReference type="AlphaFoldDB" id="A0A2M7QC41"/>
<evidence type="ECO:0000313" key="1">
    <source>
        <dbReference type="EMBL" id="PIY68791.1"/>
    </source>
</evidence>
<gene>
    <name evidence="1" type="ORF">COY90_04150</name>
</gene>
<dbReference type="InterPro" id="IPR013783">
    <property type="entry name" value="Ig-like_fold"/>
</dbReference>
<name>A0A2M7QC41_9BACT</name>
<sequence>VGRVYKSRIQSSDNGANHTNQSLWSAGAIWTTGVPYCCKASASDFTTLSPSGGTCYGLPGGATSFPATYSWNAIDDASGYHITISHSEGGLCLDIMIGKTTTLNLSSAQQQACNAKGTGAFNWTINATYDGGCAPSATATSSFKFDKSPPVMPMPTIAFSPESVSCPGKYKATLSWNAVNDNAGDCAGIDTLPYTSVVSTSNTYSPPATGWDTNWTAVRTQTSSSGWAGGTQIYGEVKARDSKGNESVWSKIGGGTGETIPVPTPFPTIYIYGNYIEDTGTTAPICSGQMTIDPSLLSINLNVSGPGVTPICTPHDTWYECTIAVDNINTPCATIDHSVALDGSYGIYEPGEWREQSTCVGDPVPTIMITMGPFPPGPSPTPANIYFPYGSASGGWFKEKNTGFYNRKTRNNLIPNNPLAFDAIDDTVVPPNDKYLIIGAAGAVLNGGSINLGPNATNNTGQGSEVSYSSSNWGVSSYTASSLFSPAKFTDYTKSRKQYTTITKPDLSEIVASGMYYLKDNLIINASNVGIFKDKNIILFSDTASVTILNNIDNDNSDGFTLGTGALGIVADTITINNTLSEIDAILIGNTVNIGTSGVKLKIKGNLINLDGTFTNKRSQDNAQYPSLFVIFDPKTYLDLLPYLSISMYDWKQVQ</sequence>
<reference evidence="2" key="1">
    <citation type="submission" date="2017-09" db="EMBL/GenBank/DDBJ databases">
        <title>Depth-based differentiation of microbial function through sediment-hosted aquifers and enrichment of novel symbionts in the deep terrestrial subsurface.</title>
        <authorList>
            <person name="Probst A.J."/>
            <person name="Ladd B."/>
            <person name="Jarett J.K."/>
            <person name="Geller-Mcgrath D.E."/>
            <person name="Sieber C.M.K."/>
            <person name="Emerson J.B."/>
            <person name="Anantharaman K."/>
            <person name="Thomas B.C."/>
            <person name="Malmstrom R."/>
            <person name="Stieglmeier M."/>
            <person name="Klingl A."/>
            <person name="Woyke T."/>
            <person name="Ryan C.M."/>
            <person name="Banfield J.F."/>
        </authorList>
    </citation>
    <scope>NUCLEOTIDE SEQUENCE [LARGE SCALE GENOMIC DNA]</scope>
</reference>
<dbReference type="Gene3D" id="2.60.40.10">
    <property type="entry name" value="Immunoglobulins"/>
    <property type="match status" value="1"/>
</dbReference>
<protein>
    <submittedName>
        <fullName evidence="1">Uncharacterized protein</fullName>
    </submittedName>
</protein>
<feature type="non-terminal residue" evidence="1">
    <location>
        <position position="1"/>
    </location>
</feature>
<organism evidence="1 2">
    <name type="scientific">Candidatus Roizmanbacteria bacterium CG_4_10_14_0_8_um_filter_39_9</name>
    <dbReference type="NCBI Taxonomy" id="1974829"/>
    <lineage>
        <taxon>Bacteria</taxon>
        <taxon>Candidatus Roizmaniibacteriota</taxon>
    </lineage>
</organism>
<dbReference type="EMBL" id="PFLF01000088">
    <property type="protein sequence ID" value="PIY68791.1"/>
    <property type="molecule type" value="Genomic_DNA"/>
</dbReference>
<proteinExistence type="predicted"/>
<comment type="caution">
    <text evidence="1">The sequence shown here is derived from an EMBL/GenBank/DDBJ whole genome shotgun (WGS) entry which is preliminary data.</text>
</comment>
<dbReference type="Proteomes" id="UP000230108">
    <property type="component" value="Unassembled WGS sequence"/>
</dbReference>
<evidence type="ECO:0000313" key="2">
    <source>
        <dbReference type="Proteomes" id="UP000230108"/>
    </source>
</evidence>